<evidence type="ECO:0000313" key="8">
    <source>
        <dbReference type="Proteomes" id="UP000494245"/>
    </source>
</evidence>
<dbReference type="PROSITE" id="PS00670">
    <property type="entry name" value="D_2_HYDROXYACID_DH_2"/>
    <property type="match status" value="1"/>
</dbReference>
<dbReference type="Pfam" id="PF00389">
    <property type="entry name" value="2-Hacid_dh"/>
    <property type="match status" value="1"/>
</dbReference>
<dbReference type="PANTHER" id="PTHR43761">
    <property type="entry name" value="D-ISOMER SPECIFIC 2-HYDROXYACID DEHYDROGENASE FAMILY PROTEIN (AFU_ORTHOLOGUE AFUA_1G13630)"/>
    <property type="match status" value="1"/>
</dbReference>
<dbReference type="Gene3D" id="3.40.50.720">
    <property type="entry name" value="NAD(P)-binding Rossmann-like Domain"/>
    <property type="match status" value="2"/>
</dbReference>
<protein>
    <submittedName>
        <fullName evidence="7">Glycerate dehydrogenase</fullName>
        <ecNumber evidence="7">1.1.1.29</ecNumber>
    </submittedName>
</protein>
<dbReference type="EC" id="1.1.1.29" evidence="7"/>
<evidence type="ECO:0000259" key="5">
    <source>
        <dbReference type="Pfam" id="PF00389"/>
    </source>
</evidence>
<dbReference type="EMBL" id="BLTE01000004">
    <property type="protein sequence ID" value="GFK93381.1"/>
    <property type="molecule type" value="Genomic_DNA"/>
</dbReference>
<evidence type="ECO:0000256" key="4">
    <source>
        <dbReference type="RuleBase" id="RU003719"/>
    </source>
</evidence>
<evidence type="ECO:0000256" key="1">
    <source>
        <dbReference type="ARBA" id="ARBA00005854"/>
    </source>
</evidence>
<dbReference type="GO" id="GO:0008465">
    <property type="term" value="F:hydroxypyruvate reductase (NADH) activity"/>
    <property type="evidence" value="ECO:0007669"/>
    <property type="project" value="UniProtKB-EC"/>
</dbReference>
<evidence type="ECO:0000259" key="6">
    <source>
        <dbReference type="Pfam" id="PF02826"/>
    </source>
</evidence>
<dbReference type="GO" id="GO:0051287">
    <property type="term" value="F:NAD binding"/>
    <property type="evidence" value="ECO:0007669"/>
    <property type="project" value="InterPro"/>
</dbReference>
<dbReference type="AlphaFoldDB" id="A0A6V8LS41"/>
<dbReference type="CDD" id="cd12162">
    <property type="entry name" value="2-Hacid_dh_4"/>
    <property type="match status" value="1"/>
</dbReference>
<keyword evidence="3" id="KW-0520">NAD</keyword>
<dbReference type="FunFam" id="3.40.50.720:FF:000203">
    <property type="entry name" value="D-3-phosphoglycerate dehydrogenase (SerA)"/>
    <property type="match status" value="1"/>
</dbReference>
<dbReference type="Pfam" id="PF02826">
    <property type="entry name" value="2-Hacid_dh_C"/>
    <property type="match status" value="1"/>
</dbReference>
<organism evidence="7 8">
    <name type="scientific">Fundidesulfovibrio magnetotacticus</name>
    <dbReference type="NCBI Taxonomy" id="2730080"/>
    <lineage>
        <taxon>Bacteria</taxon>
        <taxon>Pseudomonadati</taxon>
        <taxon>Thermodesulfobacteriota</taxon>
        <taxon>Desulfovibrionia</taxon>
        <taxon>Desulfovibrionales</taxon>
        <taxon>Desulfovibrionaceae</taxon>
        <taxon>Fundidesulfovibrio</taxon>
    </lineage>
</organism>
<dbReference type="SUPFAM" id="SSF51735">
    <property type="entry name" value="NAD(P)-binding Rossmann-fold domains"/>
    <property type="match status" value="1"/>
</dbReference>
<keyword evidence="2 4" id="KW-0560">Oxidoreductase</keyword>
<dbReference type="InterPro" id="IPR050418">
    <property type="entry name" value="D-iso_2-hydroxyacid_DH_PdxB"/>
</dbReference>
<name>A0A6V8LS41_9BACT</name>
<comment type="caution">
    <text evidence="7">The sequence shown here is derived from an EMBL/GenBank/DDBJ whole genome shotgun (WGS) entry which is preliminary data.</text>
</comment>
<evidence type="ECO:0000256" key="2">
    <source>
        <dbReference type="ARBA" id="ARBA00023002"/>
    </source>
</evidence>
<evidence type="ECO:0000313" key="7">
    <source>
        <dbReference type="EMBL" id="GFK93381.1"/>
    </source>
</evidence>
<feature type="domain" description="D-isomer specific 2-hydroxyacid dehydrogenase catalytic" evidence="5">
    <location>
        <begin position="31"/>
        <end position="322"/>
    </location>
</feature>
<dbReference type="RefSeq" id="WP_173082351.1">
    <property type="nucleotide sequence ID" value="NZ_BLTE01000004.1"/>
</dbReference>
<proteinExistence type="inferred from homology"/>
<sequence>MDPKPNIVVLDGATLNPGDNPWDEVAALGAFALHDRTPEEFTVERARGADIVLTNKTRLPAAVLDRLPDCRFVAVLATGYDVVDVAHAGARGIPVSNVPGYGVESVAQFVIAQLLALCRRVETHDSLVRSGEWTRCGEFTFWDTPQVELAGKTLGVVGFGAIGRRVAQLGAAFGMNVLAHAPRPKEPLDAPGFAFVGLEELFERSDVVSLHCPLTKGNDSFVDARLLGLMRPGGFLVNTARGRLVNEADLARALNSGHLAGAALDVLAVEPPDPANPLLEARNCLITPHMAWASLTARKRLMSITAANIRAFLAGQPQNLVNADYLTETA</sequence>
<dbReference type="Proteomes" id="UP000494245">
    <property type="component" value="Unassembled WGS sequence"/>
</dbReference>
<reference evidence="7 8" key="2">
    <citation type="submission" date="2020-05" db="EMBL/GenBank/DDBJ databases">
        <title>Draft genome sequence of Desulfovibrio sp. strainFSS-1.</title>
        <authorList>
            <person name="Shimoshige H."/>
            <person name="Kobayashi H."/>
            <person name="Maekawa T."/>
        </authorList>
    </citation>
    <scope>NUCLEOTIDE SEQUENCE [LARGE SCALE GENOMIC DNA]</scope>
    <source>
        <strain evidence="7 8">SIID29052-01</strain>
    </source>
</reference>
<accession>A0A6V8LS41</accession>
<evidence type="ECO:0000256" key="3">
    <source>
        <dbReference type="ARBA" id="ARBA00023027"/>
    </source>
</evidence>
<dbReference type="PROSITE" id="PS00671">
    <property type="entry name" value="D_2_HYDROXYACID_DH_3"/>
    <property type="match status" value="1"/>
</dbReference>
<dbReference type="InterPro" id="IPR029753">
    <property type="entry name" value="D-isomer_DH_CS"/>
</dbReference>
<feature type="domain" description="D-isomer specific 2-hydroxyacid dehydrogenase NAD-binding" evidence="6">
    <location>
        <begin position="111"/>
        <end position="291"/>
    </location>
</feature>
<dbReference type="PANTHER" id="PTHR43761:SF1">
    <property type="entry name" value="D-ISOMER SPECIFIC 2-HYDROXYACID DEHYDROGENASE CATALYTIC DOMAIN-CONTAINING PROTEIN-RELATED"/>
    <property type="match status" value="1"/>
</dbReference>
<dbReference type="SUPFAM" id="SSF52283">
    <property type="entry name" value="Formate/glycerate dehydrogenase catalytic domain-like"/>
    <property type="match status" value="1"/>
</dbReference>
<comment type="similarity">
    <text evidence="1 4">Belongs to the D-isomer specific 2-hydroxyacid dehydrogenase family.</text>
</comment>
<keyword evidence="8" id="KW-1185">Reference proteome</keyword>
<dbReference type="InterPro" id="IPR036291">
    <property type="entry name" value="NAD(P)-bd_dom_sf"/>
</dbReference>
<gene>
    <name evidence="7" type="primary">hprA</name>
    <name evidence="7" type="ORF">NNJEOMEG_01213</name>
</gene>
<dbReference type="InterPro" id="IPR006139">
    <property type="entry name" value="D-isomer_2_OHA_DH_cat_dom"/>
</dbReference>
<dbReference type="InterPro" id="IPR006140">
    <property type="entry name" value="D-isomer_DH_NAD-bd"/>
</dbReference>
<reference evidence="7 8" key="1">
    <citation type="submission" date="2020-04" db="EMBL/GenBank/DDBJ databases">
        <authorList>
            <consortium name="Desulfovibrio sp. FSS-1 genome sequencing consortium"/>
            <person name="Shimoshige H."/>
            <person name="Kobayashi H."/>
            <person name="Maekawa T."/>
        </authorList>
    </citation>
    <scope>NUCLEOTIDE SEQUENCE [LARGE SCALE GENOMIC DNA]</scope>
    <source>
        <strain evidence="7 8">SIID29052-01</strain>
    </source>
</reference>